<dbReference type="PRINTS" id="PR01806">
    <property type="entry name" value="VIRFACTRMVIN"/>
</dbReference>
<dbReference type="GO" id="GO:0008360">
    <property type="term" value="P:regulation of cell shape"/>
    <property type="evidence" value="ECO:0007669"/>
    <property type="project" value="UniProtKB-KW"/>
</dbReference>
<feature type="transmembrane region" description="Helical" evidence="10">
    <location>
        <begin position="140"/>
        <end position="158"/>
    </location>
</feature>
<feature type="transmembrane region" description="Helical" evidence="10">
    <location>
        <begin position="502"/>
        <end position="522"/>
    </location>
</feature>
<dbReference type="Proteomes" id="UP000600139">
    <property type="component" value="Unassembled WGS sequence"/>
</dbReference>
<evidence type="ECO:0000256" key="5">
    <source>
        <dbReference type="ARBA" id="ARBA00022984"/>
    </source>
</evidence>
<dbReference type="GO" id="GO:0005886">
    <property type="term" value="C:plasma membrane"/>
    <property type="evidence" value="ECO:0007669"/>
    <property type="project" value="UniProtKB-SubCell"/>
</dbReference>
<feature type="transmembrane region" description="Helical" evidence="10">
    <location>
        <begin position="472"/>
        <end position="490"/>
    </location>
</feature>
<feature type="transmembrane region" description="Helical" evidence="10">
    <location>
        <begin position="59"/>
        <end position="80"/>
    </location>
</feature>
<comment type="subcellular location">
    <subcellularLocation>
        <location evidence="1">Cell membrane</location>
        <topology evidence="1">Multi-pass membrane protein</topology>
    </subcellularLocation>
</comment>
<dbReference type="Pfam" id="PF03023">
    <property type="entry name" value="MurJ"/>
    <property type="match status" value="1"/>
</dbReference>
<evidence type="ECO:0000256" key="1">
    <source>
        <dbReference type="ARBA" id="ARBA00004651"/>
    </source>
</evidence>
<sequence length="541" mass="58243">MAATPTPPAKAVRGGAVFVAAGIFLSRIAGLVRTRVFNHYFAGTPEGDVFTAAMRIPNFLQNLFGEGVLSASFIPVYARLLGEKRGVEADRVAGVIATLLAIVTSLLALAGMLLSPYLVAVIAGGFDGANRELTVQCVRIVFPGVALLVMSAWCLGVLNSHRRFFLSYVAPVIWNLSIIAAMWWFGSSQSLDQLAKTACWGLVMGSFLQLAIQLPTVLKLAPDLKFSAEWASQNVRTVLGSFSSVVVSRGVVQISAFIDSAISTRLPWGVVLQLANAQMIYMLPGSIFGMSVSATSLARMSHERGEESDPETANQNLRRHLDLSLKQVAFFIVPSTAAFIFLGDIIAAALFQTETGKFGPVQARLVWFMLAGSAVGLLASTLGRLYSSTFYALQDTRTPLRFALVRVALTTALGWIGALYVPGWLGIDESWGAMFLTATSGIAGWVEFSLLRRALNAKIGRTGIEASFLVRLWLPALAAAAGGWAVKLLAEHFQPALHLHPIILAAIVFADFGVIYLLGTLWSGVPHARDLVGSVTRRFRR</sequence>
<keyword evidence="7 10" id="KW-0472">Membrane</keyword>
<feature type="transmembrane region" description="Helical" evidence="10">
    <location>
        <begin position="278"/>
        <end position="298"/>
    </location>
</feature>
<feature type="transmembrane region" description="Helical" evidence="10">
    <location>
        <begin position="363"/>
        <end position="382"/>
    </location>
</feature>
<evidence type="ECO:0000256" key="8">
    <source>
        <dbReference type="ARBA" id="ARBA00060041"/>
    </source>
</evidence>
<dbReference type="GO" id="GO:0034204">
    <property type="term" value="P:lipid translocation"/>
    <property type="evidence" value="ECO:0007669"/>
    <property type="project" value="TreeGrafter"/>
</dbReference>
<feature type="transmembrane region" description="Helical" evidence="10">
    <location>
        <begin position="403"/>
        <end position="425"/>
    </location>
</feature>
<evidence type="ECO:0000256" key="9">
    <source>
        <dbReference type="ARBA" id="ARBA00061532"/>
    </source>
</evidence>
<evidence type="ECO:0000256" key="6">
    <source>
        <dbReference type="ARBA" id="ARBA00022989"/>
    </source>
</evidence>
<keyword evidence="5" id="KW-0573">Peptidoglycan synthesis</keyword>
<feature type="transmembrane region" description="Helical" evidence="10">
    <location>
        <begin position="431"/>
        <end position="451"/>
    </location>
</feature>
<dbReference type="InterPro" id="IPR004268">
    <property type="entry name" value="MurJ"/>
</dbReference>
<proteinExistence type="inferred from homology"/>
<protein>
    <submittedName>
        <fullName evidence="11">Murein biosynthesis integral membrane protein MurJ</fullName>
    </submittedName>
</protein>
<reference evidence="11" key="1">
    <citation type="submission" date="2021-01" db="EMBL/GenBank/DDBJ databases">
        <title>Modified the classification status of verrucomicrobia.</title>
        <authorList>
            <person name="Feng X."/>
        </authorList>
    </citation>
    <scope>NUCLEOTIDE SEQUENCE</scope>
    <source>
        <strain evidence="11">JCM 18052</strain>
    </source>
</reference>
<feature type="transmembrane region" description="Helical" evidence="10">
    <location>
        <begin position="12"/>
        <end position="32"/>
    </location>
</feature>
<comment type="similarity">
    <text evidence="9">Belongs to the MurJ/MviN family.</text>
</comment>
<gene>
    <name evidence="11" type="primary">murJ</name>
    <name evidence="11" type="ORF">JIN84_03550</name>
</gene>
<feature type="transmembrane region" description="Helical" evidence="10">
    <location>
        <begin position="328"/>
        <end position="351"/>
    </location>
</feature>
<keyword evidence="12" id="KW-1185">Reference proteome</keyword>
<comment type="function">
    <text evidence="8">Involved in peptidoglycan biosynthesis. Transports lipid-linked peptidoglycan precursors from the inner to the outer leaflet of the cytoplasmic membrane.</text>
</comment>
<feature type="transmembrane region" description="Helical" evidence="10">
    <location>
        <begin position="92"/>
        <end position="120"/>
    </location>
</feature>
<dbReference type="GO" id="GO:0009252">
    <property type="term" value="P:peptidoglycan biosynthetic process"/>
    <property type="evidence" value="ECO:0007669"/>
    <property type="project" value="UniProtKB-KW"/>
</dbReference>
<keyword evidence="3 10" id="KW-0812">Transmembrane</keyword>
<keyword evidence="4" id="KW-0133">Cell shape</keyword>
<dbReference type="NCBIfam" id="TIGR01695">
    <property type="entry name" value="murJ_mviN"/>
    <property type="match status" value="1"/>
</dbReference>
<keyword evidence="6 10" id="KW-1133">Transmembrane helix</keyword>
<dbReference type="RefSeq" id="WP_200349629.1">
    <property type="nucleotide sequence ID" value="NZ_BAABHZ010000010.1"/>
</dbReference>
<dbReference type="InterPro" id="IPR051050">
    <property type="entry name" value="Lipid_II_flippase_MurJ/MviN"/>
</dbReference>
<name>A0A934V655_9BACT</name>
<accession>A0A934V655</accession>
<dbReference type="AlphaFoldDB" id="A0A934V655"/>
<evidence type="ECO:0000256" key="2">
    <source>
        <dbReference type="ARBA" id="ARBA00022475"/>
    </source>
</evidence>
<feature type="transmembrane region" description="Helical" evidence="10">
    <location>
        <begin position="165"/>
        <end position="186"/>
    </location>
</feature>
<dbReference type="PANTHER" id="PTHR47019:SF1">
    <property type="entry name" value="LIPID II FLIPPASE MURJ"/>
    <property type="match status" value="1"/>
</dbReference>
<evidence type="ECO:0000313" key="11">
    <source>
        <dbReference type="EMBL" id="MBK1814672.1"/>
    </source>
</evidence>
<evidence type="ECO:0000256" key="7">
    <source>
        <dbReference type="ARBA" id="ARBA00023136"/>
    </source>
</evidence>
<dbReference type="PANTHER" id="PTHR47019">
    <property type="entry name" value="LIPID II FLIPPASE MURJ"/>
    <property type="match status" value="1"/>
</dbReference>
<dbReference type="CDD" id="cd13123">
    <property type="entry name" value="MATE_MurJ_like"/>
    <property type="match status" value="1"/>
</dbReference>
<evidence type="ECO:0000256" key="4">
    <source>
        <dbReference type="ARBA" id="ARBA00022960"/>
    </source>
</evidence>
<evidence type="ECO:0000313" key="12">
    <source>
        <dbReference type="Proteomes" id="UP000600139"/>
    </source>
</evidence>
<evidence type="ECO:0000256" key="3">
    <source>
        <dbReference type="ARBA" id="ARBA00022692"/>
    </source>
</evidence>
<evidence type="ECO:0000256" key="10">
    <source>
        <dbReference type="SAM" id="Phobius"/>
    </source>
</evidence>
<organism evidence="11 12">
    <name type="scientific">Luteolibacter yonseiensis</name>
    <dbReference type="NCBI Taxonomy" id="1144680"/>
    <lineage>
        <taxon>Bacteria</taxon>
        <taxon>Pseudomonadati</taxon>
        <taxon>Verrucomicrobiota</taxon>
        <taxon>Verrucomicrobiia</taxon>
        <taxon>Verrucomicrobiales</taxon>
        <taxon>Verrucomicrobiaceae</taxon>
        <taxon>Luteolibacter</taxon>
    </lineage>
</organism>
<comment type="caution">
    <text evidence="11">The sequence shown here is derived from an EMBL/GenBank/DDBJ whole genome shotgun (WGS) entry which is preliminary data.</text>
</comment>
<dbReference type="EMBL" id="JAENIK010000004">
    <property type="protein sequence ID" value="MBK1814672.1"/>
    <property type="molecule type" value="Genomic_DNA"/>
</dbReference>
<dbReference type="GO" id="GO:0015648">
    <property type="term" value="F:lipid-linked peptidoglycan transporter activity"/>
    <property type="evidence" value="ECO:0007669"/>
    <property type="project" value="TreeGrafter"/>
</dbReference>
<keyword evidence="2" id="KW-1003">Cell membrane</keyword>